<evidence type="ECO:0000313" key="5">
    <source>
        <dbReference type="Proteomes" id="UP000184041"/>
    </source>
</evidence>
<dbReference type="GO" id="GO:0016757">
    <property type="term" value="F:glycosyltransferase activity"/>
    <property type="evidence" value="ECO:0007669"/>
    <property type="project" value="InterPro"/>
</dbReference>
<reference evidence="4 5" key="1">
    <citation type="submission" date="2016-11" db="EMBL/GenBank/DDBJ databases">
        <authorList>
            <person name="Jaros S."/>
            <person name="Januszkiewicz K."/>
            <person name="Wedrychowicz H."/>
        </authorList>
    </citation>
    <scope>NUCLEOTIDE SEQUENCE [LARGE SCALE GENOMIC DNA]</scope>
    <source>
        <strain evidence="4 5">DSM 21986</strain>
    </source>
</reference>
<dbReference type="InterPro" id="IPR028098">
    <property type="entry name" value="Glyco_trans_4-like_N"/>
</dbReference>
<keyword evidence="1" id="KW-0812">Transmembrane</keyword>
<dbReference type="PANTHER" id="PTHR45947:SF3">
    <property type="entry name" value="SULFOQUINOVOSYL TRANSFERASE SQD2"/>
    <property type="match status" value="1"/>
</dbReference>
<feature type="domain" description="Glycosyl transferase family 1" evidence="2">
    <location>
        <begin position="214"/>
        <end position="323"/>
    </location>
</feature>
<dbReference type="PANTHER" id="PTHR45947">
    <property type="entry name" value="SULFOQUINOVOSYL TRANSFERASE SQD2"/>
    <property type="match status" value="1"/>
</dbReference>
<proteinExistence type="predicted"/>
<dbReference type="Pfam" id="PF00534">
    <property type="entry name" value="Glycos_transf_1"/>
    <property type="match status" value="1"/>
</dbReference>
<dbReference type="CDD" id="cd03801">
    <property type="entry name" value="GT4_PimA-like"/>
    <property type="match status" value="1"/>
</dbReference>
<dbReference type="AlphaFoldDB" id="A0A1M5J3D7"/>
<name>A0A1M5J3D7_9BACT</name>
<dbReference type="STRING" id="1194090.SAMN05443144_12557"/>
<keyword evidence="4" id="KW-0808">Transferase</keyword>
<dbReference type="RefSeq" id="WP_073067682.1">
    <property type="nucleotide sequence ID" value="NZ_FQUS01000025.1"/>
</dbReference>
<evidence type="ECO:0000256" key="1">
    <source>
        <dbReference type="SAM" id="Phobius"/>
    </source>
</evidence>
<dbReference type="InterPro" id="IPR050194">
    <property type="entry name" value="Glycosyltransferase_grp1"/>
</dbReference>
<dbReference type="EMBL" id="FQUS01000025">
    <property type="protein sequence ID" value="SHG35074.1"/>
    <property type="molecule type" value="Genomic_DNA"/>
</dbReference>
<keyword evidence="1" id="KW-0472">Membrane</keyword>
<dbReference type="Proteomes" id="UP000184041">
    <property type="component" value="Unassembled WGS sequence"/>
</dbReference>
<sequence length="405" mass="46657">MAKFNNVNEDKKRKILLIGTVPPEVGSYNYGGVARVVWRLANALKEQNINFCVGAIGKYFKSYQEKNNIKIYGISFSLNSLISTIWVFLSKYHWSSARFSLRHYIKLFHAIYFLNSIKRKISFDIIHVHHVINQIPLAAKLLNLDVKIVATIHSYTSLLKDNNRREIDNINMQLRCVHHLTHVSKHLRYVGISKGIKWKCEDEIIYNGIKIYSLEKAKSNNQICFVGTVSKAKGIEKLISSLKYINRKNLRLIVIGKGAYIDNIKEKKEQFPNDVKLLGQLNHTQALKAMAESQVLVNPSKSESFGLVYLEALSVGTPVIGYGPILREFKEYLEIKGEIKKWVVEFDFKKENSKDLARKISNSLQIKTLNYCLDKKQELIKGKIKEKLCWDKITANYINIYKKIG</sequence>
<dbReference type="Pfam" id="PF13439">
    <property type="entry name" value="Glyco_transf_4"/>
    <property type="match status" value="1"/>
</dbReference>
<dbReference type="OrthoDB" id="9811239at2"/>
<evidence type="ECO:0000259" key="2">
    <source>
        <dbReference type="Pfam" id="PF00534"/>
    </source>
</evidence>
<keyword evidence="5" id="KW-1185">Reference proteome</keyword>
<gene>
    <name evidence="4" type="ORF">SAMN05443144_12557</name>
</gene>
<keyword evidence="1" id="KW-1133">Transmembrane helix</keyword>
<feature type="transmembrane region" description="Helical" evidence="1">
    <location>
        <begin position="71"/>
        <end position="89"/>
    </location>
</feature>
<evidence type="ECO:0000313" key="4">
    <source>
        <dbReference type="EMBL" id="SHG35074.1"/>
    </source>
</evidence>
<dbReference type="Gene3D" id="3.40.50.2000">
    <property type="entry name" value="Glycogen Phosphorylase B"/>
    <property type="match status" value="2"/>
</dbReference>
<dbReference type="SUPFAM" id="SSF53756">
    <property type="entry name" value="UDP-Glycosyltransferase/glycogen phosphorylase"/>
    <property type="match status" value="1"/>
</dbReference>
<evidence type="ECO:0000259" key="3">
    <source>
        <dbReference type="Pfam" id="PF13439"/>
    </source>
</evidence>
<dbReference type="InterPro" id="IPR001296">
    <property type="entry name" value="Glyco_trans_1"/>
</dbReference>
<organism evidence="4 5">
    <name type="scientific">Fodinibius roseus</name>
    <dbReference type="NCBI Taxonomy" id="1194090"/>
    <lineage>
        <taxon>Bacteria</taxon>
        <taxon>Pseudomonadati</taxon>
        <taxon>Balneolota</taxon>
        <taxon>Balneolia</taxon>
        <taxon>Balneolales</taxon>
        <taxon>Balneolaceae</taxon>
        <taxon>Fodinibius</taxon>
    </lineage>
</organism>
<protein>
    <submittedName>
        <fullName evidence="4">Glycosyltransferase involved in cell wall bisynthesis</fullName>
    </submittedName>
</protein>
<feature type="domain" description="Glycosyltransferase subfamily 4-like N-terminal" evidence="3">
    <location>
        <begin position="30"/>
        <end position="209"/>
    </location>
</feature>
<accession>A0A1M5J3D7</accession>